<evidence type="ECO:0000313" key="3">
    <source>
        <dbReference type="Proteomes" id="UP000325433"/>
    </source>
</evidence>
<evidence type="ECO:0000256" key="1">
    <source>
        <dbReference type="SAM" id="MobiDB-lite"/>
    </source>
</evidence>
<name>A0A5N6VIY3_9EURO</name>
<feature type="region of interest" description="Disordered" evidence="1">
    <location>
        <begin position="1"/>
        <end position="36"/>
    </location>
</feature>
<accession>A0A5N6VIY3</accession>
<feature type="compositionally biased region" description="Low complexity" evidence="1">
    <location>
        <begin position="26"/>
        <end position="36"/>
    </location>
</feature>
<reference evidence="3" key="1">
    <citation type="submission" date="2019-04" db="EMBL/GenBank/DDBJ databases">
        <title>Friends and foes A comparative genomics studyof 23 Aspergillus species from section Flavi.</title>
        <authorList>
            <consortium name="DOE Joint Genome Institute"/>
            <person name="Kjaerbolling I."/>
            <person name="Vesth T."/>
            <person name="Frisvad J.C."/>
            <person name="Nybo J.L."/>
            <person name="Theobald S."/>
            <person name="Kildgaard S."/>
            <person name="Isbrandt T."/>
            <person name="Kuo A."/>
            <person name="Sato A."/>
            <person name="Lyhne E.K."/>
            <person name="Kogle M.E."/>
            <person name="Wiebenga A."/>
            <person name="Kun R.S."/>
            <person name="Lubbers R.J."/>
            <person name="Makela M.R."/>
            <person name="Barry K."/>
            <person name="Chovatia M."/>
            <person name="Clum A."/>
            <person name="Daum C."/>
            <person name="Haridas S."/>
            <person name="He G."/>
            <person name="LaButti K."/>
            <person name="Lipzen A."/>
            <person name="Mondo S."/>
            <person name="Riley R."/>
            <person name="Salamov A."/>
            <person name="Simmons B.A."/>
            <person name="Magnuson J.K."/>
            <person name="Henrissat B."/>
            <person name="Mortensen U.H."/>
            <person name="Larsen T.O."/>
            <person name="Devries R.P."/>
            <person name="Grigoriev I.V."/>
            <person name="Machida M."/>
            <person name="Baker S.E."/>
            <person name="Andersen M.R."/>
        </authorList>
    </citation>
    <scope>NUCLEOTIDE SEQUENCE [LARGE SCALE GENOMIC DNA]</scope>
    <source>
        <strain evidence="3">CBS 130015</strain>
    </source>
</reference>
<dbReference type="Proteomes" id="UP000325433">
    <property type="component" value="Unassembled WGS sequence"/>
</dbReference>
<dbReference type="AlphaFoldDB" id="A0A5N6VIY3"/>
<feature type="compositionally biased region" description="Acidic residues" evidence="1">
    <location>
        <begin position="11"/>
        <end position="25"/>
    </location>
</feature>
<sequence length="95" mass="10627">MCSHPNADLPIDPEADADLYSDEDYSSAAGSSTTSLSSSILSYQYENGRRYHAYRQGAYVIPNDEREQDRLDLVFRHLTSPCQLLLSLSKGSPHM</sequence>
<dbReference type="EMBL" id="ML738385">
    <property type="protein sequence ID" value="KAE8308372.1"/>
    <property type="molecule type" value="Genomic_DNA"/>
</dbReference>
<proteinExistence type="predicted"/>
<keyword evidence="3" id="KW-1185">Reference proteome</keyword>
<protein>
    <submittedName>
        <fullName evidence="2">Uncharacterized protein</fullName>
    </submittedName>
</protein>
<evidence type="ECO:0000313" key="2">
    <source>
        <dbReference type="EMBL" id="KAE8308372.1"/>
    </source>
</evidence>
<gene>
    <name evidence="2" type="ORF">BDV41DRAFT_551678</name>
</gene>
<organism evidence="2 3">
    <name type="scientific">Aspergillus transmontanensis</name>
    <dbReference type="NCBI Taxonomy" id="1034304"/>
    <lineage>
        <taxon>Eukaryota</taxon>
        <taxon>Fungi</taxon>
        <taxon>Dikarya</taxon>
        <taxon>Ascomycota</taxon>
        <taxon>Pezizomycotina</taxon>
        <taxon>Eurotiomycetes</taxon>
        <taxon>Eurotiomycetidae</taxon>
        <taxon>Eurotiales</taxon>
        <taxon>Aspergillaceae</taxon>
        <taxon>Aspergillus</taxon>
        <taxon>Aspergillus subgen. Circumdati</taxon>
    </lineage>
</organism>